<dbReference type="InterPro" id="IPR006993">
    <property type="entry name" value="Glut_rich_SH3-bd"/>
</dbReference>
<evidence type="ECO:0000313" key="4">
    <source>
        <dbReference type="Proteomes" id="UP000694558"/>
    </source>
</evidence>
<evidence type="ECO:0000313" key="3">
    <source>
        <dbReference type="Ensembl" id="ENSSMAP00000018061.2"/>
    </source>
</evidence>
<keyword evidence="2" id="KW-0732">Signal</keyword>
<feature type="chain" id="PRO_5034482358" description="SH3 domain-binding glutamic acid-rich-like protein 3" evidence="2">
    <location>
        <begin position="23"/>
        <end position="185"/>
    </location>
</feature>
<dbReference type="PROSITE" id="PS51354">
    <property type="entry name" value="GLUTAREDOXIN_2"/>
    <property type="match status" value="1"/>
</dbReference>
<evidence type="ECO:0000256" key="2">
    <source>
        <dbReference type="SAM" id="SignalP"/>
    </source>
</evidence>
<organism evidence="3 4">
    <name type="scientific">Scophthalmus maximus</name>
    <name type="common">Turbot</name>
    <name type="synonym">Psetta maxima</name>
    <dbReference type="NCBI Taxonomy" id="52904"/>
    <lineage>
        <taxon>Eukaryota</taxon>
        <taxon>Metazoa</taxon>
        <taxon>Chordata</taxon>
        <taxon>Craniata</taxon>
        <taxon>Vertebrata</taxon>
        <taxon>Euteleostomi</taxon>
        <taxon>Actinopterygii</taxon>
        <taxon>Neopterygii</taxon>
        <taxon>Teleostei</taxon>
        <taxon>Neoteleostei</taxon>
        <taxon>Acanthomorphata</taxon>
        <taxon>Carangaria</taxon>
        <taxon>Pleuronectiformes</taxon>
        <taxon>Pleuronectoidei</taxon>
        <taxon>Scophthalmidae</taxon>
        <taxon>Scophthalmus</taxon>
    </lineage>
</organism>
<dbReference type="Proteomes" id="UP000694558">
    <property type="component" value="Chromosome 20"/>
</dbReference>
<proteinExistence type="inferred from homology"/>
<dbReference type="GO" id="GO:0005737">
    <property type="term" value="C:cytoplasm"/>
    <property type="evidence" value="ECO:0007669"/>
    <property type="project" value="TreeGrafter"/>
</dbReference>
<dbReference type="CDD" id="cd03030">
    <property type="entry name" value="GRX_SH3BGR"/>
    <property type="match status" value="1"/>
</dbReference>
<accession>A0A8D3AGV6</accession>
<dbReference type="GeneTree" id="ENSGT00940000171557"/>
<evidence type="ECO:0000256" key="1">
    <source>
        <dbReference type="ARBA" id="ARBA00007764"/>
    </source>
</evidence>
<dbReference type="Pfam" id="PF04908">
    <property type="entry name" value="SH3BGR"/>
    <property type="match status" value="1"/>
</dbReference>
<name>A0A8D3AGV6_SCOMX</name>
<dbReference type="PANTHER" id="PTHR12232:SF15">
    <property type="entry name" value="SH3 DOMAIN-BINDING GLUTAMIC ACID-RICH PROTEIN HOMOLOG"/>
    <property type="match status" value="1"/>
</dbReference>
<dbReference type="AlphaFoldDB" id="A0A8D3AGV6"/>
<evidence type="ECO:0008006" key="5">
    <source>
        <dbReference type="Google" id="ProtNLM"/>
    </source>
</evidence>
<reference evidence="3" key="2">
    <citation type="submission" date="2025-08" db="UniProtKB">
        <authorList>
            <consortium name="Ensembl"/>
        </authorList>
    </citation>
    <scope>IDENTIFICATION</scope>
</reference>
<reference evidence="3" key="1">
    <citation type="submission" date="2023-05" db="EMBL/GenBank/DDBJ databases">
        <title>High-quality long-read genome of Scophthalmus maximus.</title>
        <authorList>
            <person name="Lien S."/>
            <person name="Martinez P."/>
        </authorList>
    </citation>
    <scope>NUCLEOTIDE SEQUENCE [LARGE SCALE GENOMIC DNA]</scope>
</reference>
<dbReference type="InterPro" id="IPR036249">
    <property type="entry name" value="Thioredoxin-like_sf"/>
</dbReference>
<dbReference type="Gene3D" id="3.40.30.10">
    <property type="entry name" value="Glutaredoxin"/>
    <property type="match status" value="1"/>
</dbReference>
<protein>
    <recommendedName>
        <fullName evidence="5">SH3 domain-binding glutamic acid-rich-like protein 3</fullName>
    </recommendedName>
</protein>
<feature type="signal peptide" evidence="2">
    <location>
        <begin position="1"/>
        <end position="22"/>
    </location>
</feature>
<gene>
    <name evidence="3" type="primary">zgc:153284</name>
</gene>
<comment type="similarity">
    <text evidence="1">Belongs to the SH3BGR family.</text>
</comment>
<dbReference type="PANTHER" id="PTHR12232">
    <property type="entry name" value="SH3 DOMAIN-BINDING GLUTAMIC ACID-RICH-LIKE PROTEIN"/>
    <property type="match status" value="1"/>
</dbReference>
<dbReference type="SUPFAM" id="SSF52833">
    <property type="entry name" value="Thioredoxin-like"/>
    <property type="match status" value="1"/>
</dbReference>
<dbReference type="Ensembl" id="ENSSMAT00000018283.2">
    <property type="protein sequence ID" value="ENSSMAP00000018061.2"/>
    <property type="gene ID" value="ENSSMAG00000011069.2"/>
</dbReference>
<sequence>MLLVHFHHWYVSLSAFTIVADRLQLEEWQSDKWVCPCRQVSHVQTCSPCLQHILIGYWDIFSVCRVFSLHPLSICLYKPLYLCLDSGVTDRVADMPVKVFYSSASGSMETKKRQERLFSVLTSKNIPFEPVDICQNLEERDLMREKAGNSAALAPQICNGDVYCGDFVAFEEAIEMGQLEKFLRI</sequence>
<dbReference type="InterPro" id="IPR051033">
    <property type="entry name" value="SH3BGR"/>
</dbReference>